<dbReference type="GO" id="GO:0051014">
    <property type="term" value="P:actin filament severing"/>
    <property type="evidence" value="ECO:0007669"/>
    <property type="project" value="TreeGrafter"/>
</dbReference>
<dbReference type="GO" id="GO:0005546">
    <property type="term" value="F:phosphatidylinositol-4,5-bisphosphate binding"/>
    <property type="evidence" value="ECO:0007669"/>
    <property type="project" value="TreeGrafter"/>
</dbReference>
<dbReference type="Gene3D" id="3.40.20.10">
    <property type="entry name" value="Severin"/>
    <property type="match status" value="5"/>
</dbReference>
<proteinExistence type="inferred from homology"/>
<dbReference type="SMART" id="SM00153">
    <property type="entry name" value="VHP"/>
    <property type="match status" value="1"/>
</dbReference>
<dbReference type="GO" id="GO:0015629">
    <property type="term" value="C:actin cytoskeleton"/>
    <property type="evidence" value="ECO:0007669"/>
    <property type="project" value="TreeGrafter"/>
</dbReference>
<protein>
    <recommendedName>
        <fullName evidence="3">HP domain-containing protein</fullName>
    </recommendedName>
</protein>
<accession>H2ZGQ0</accession>
<keyword evidence="5" id="KW-1185">Reference proteome</keyword>
<dbReference type="SUPFAM" id="SSF47050">
    <property type="entry name" value="VHP, Villin headpiece domain"/>
    <property type="match status" value="1"/>
</dbReference>
<evidence type="ECO:0000313" key="4">
    <source>
        <dbReference type="Ensembl" id="ENSCSAVP00000016766.1"/>
    </source>
</evidence>
<dbReference type="InterPro" id="IPR007123">
    <property type="entry name" value="Gelsolin-like_dom"/>
</dbReference>
<dbReference type="PANTHER" id="PTHR11977:SF45">
    <property type="entry name" value="SUPERVILLIN"/>
    <property type="match status" value="1"/>
</dbReference>
<dbReference type="InterPro" id="IPR036886">
    <property type="entry name" value="Villin_headpiece_dom_sf"/>
</dbReference>
<dbReference type="AlphaFoldDB" id="H2ZGQ0"/>
<feature type="domain" description="HP" evidence="3">
    <location>
        <begin position="759"/>
        <end position="822"/>
    </location>
</feature>
<dbReference type="Pfam" id="PF00626">
    <property type="entry name" value="Gelsolin"/>
    <property type="match status" value="1"/>
</dbReference>
<dbReference type="SUPFAM" id="SSF55753">
    <property type="entry name" value="Actin depolymerizing proteins"/>
    <property type="match status" value="5"/>
</dbReference>
<evidence type="ECO:0000313" key="5">
    <source>
        <dbReference type="Proteomes" id="UP000007875"/>
    </source>
</evidence>
<keyword evidence="2" id="KW-0009">Actin-binding</keyword>
<dbReference type="Ensembl" id="ENSCSAVT00000016948.1">
    <property type="protein sequence ID" value="ENSCSAVP00000016766.1"/>
    <property type="gene ID" value="ENSCSAVG00000009861.1"/>
</dbReference>
<dbReference type="GO" id="GO:0051015">
    <property type="term" value="F:actin filament binding"/>
    <property type="evidence" value="ECO:0007669"/>
    <property type="project" value="InterPro"/>
</dbReference>
<reference evidence="5" key="1">
    <citation type="submission" date="2003-08" db="EMBL/GenBank/DDBJ databases">
        <authorList>
            <person name="Birren B."/>
            <person name="Nusbaum C."/>
            <person name="Abebe A."/>
            <person name="Abouelleil A."/>
            <person name="Adekoya E."/>
            <person name="Ait-zahra M."/>
            <person name="Allen N."/>
            <person name="Allen T."/>
            <person name="An P."/>
            <person name="Anderson M."/>
            <person name="Anderson S."/>
            <person name="Arachchi H."/>
            <person name="Armbruster J."/>
            <person name="Bachantsang P."/>
            <person name="Baldwin J."/>
            <person name="Barry A."/>
            <person name="Bayul T."/>
            <person name="Blitshsteyn B."/>
            <person name="Bloom T."/>
            <person name="Blye J."/>
            <person name="Boguslavskiy L."/>
            <person name="Borowsky M."/>
            <person name="Boukhgalter B."/>
            <person name="Brunache A."/>
            <person name="Butler J."/>
            <person name="Calixte N."/>
            <person name="Calvo S."/>
            <person name="Camarata J."/>
            <person name="Campo K."/>
            <person name="Chang J."/>
            <person name="Cheshatsang Y."/>
            <person name="Citroen M."/>
            <person name="Collymore A."/>
            <person name="Considine T."/>
            <person name="Cook A."/>
            <person name="Cooke P."/>
            <person name="Corum B."/>
            <person name="Cuomo C."/>
            <person name="David R."/>
            <person name="Dawoe T."/>
            <person name="Degray S."/>
            <person name="Dodge S."/>
            <person name="Dooley K."/>
            <person name="Dorje P."/>
            <person name="Dorjee K."/>
            <person name="Dorris L."/>
            <person name="Duffey N."/>
            <person name="Dupes A."/>
            <person name="Elkins T."/>
            <person name="Engels R."/>
            <person name="Erickson J."/>
            <person name="Farina A."/>
            <person name="Faro S."/>
            <person name="Ferreira P."/>
            <person name="Fischer H."/>
            <person name="Fitzgerald M."/>
            <person name="Foley K."/>
            <person name="Gage D."/>
            <person name="Galagan J."/>
            <person name="Gearin G."/>
            <person name="Gnerre S."/>
            <person name="Gnirke A."/>
            <person name="Goyette A."/>
            <person name="Graham J."/>
            <person name="Grandbois E."/>
            <person name="Gyaltsen K."/>
            <person name="Hafez N."/>
            <person name="Hagopian D."/>
            <person name="Hagos B."/>
            <person name="Hall J."/>
            <person name="Hatcher B."/>
            <person name="Heller A."/>
            <person name="Higgins H."/>
            <person name="Honan T."/>
            <person name="Horn A."/>
            <person name="Houde N."/>
            <person name="Hughes L."/>
            <person name="Hulme W."/>
            <person name="Husby E."/>
            <person name="Iliev I."/>
            <person name="Jaffe D."/>
            <person name="Jones C."/>
            <person name="Kamal M."/>
            <person name="Kamat A."/>
            <person name="Kamvysselis M."/>
            <person name="Karlsson E."/>
            <person name="Kells C."/>
            <person name="Kieu A."/>
            <person name="Kisner P."/>
            <person name="Kodira C."/>
            <person name="Kulbokas E."/>
            <person name="Labutti K."/>
            <person name="Lama D."/>
            <person name="Landers T."/>
            <person name="Leger J."/>
            <person name="Levine S."/>
            <person name="Lewis D."/>
            <person name="Lewis T."/>
            <person name="Lindblad-toh K."/>
            <person name="Liu X."/>
            <person name="Lokyitsang T."/>
            <person name="Lokyitsang Y."/>
            <person name="Lucien O."/>
            <person name="Lui A."/>
            <person name="Ma L.J."/>
            <person name="Mabbitt R."/>
            <person name="Macdonald J."/>
            <person name="Maclean C."/>
            <person name="Major J."/>
            <person name="Manning J."/>
            <person name="Marabella R."/>
            <person name="Maru K."/>
            <person name="Matthews C."/>
            <person name="Mauceli E."/>
            <person name="Mccarthy M."/>
            <person name="Mcdonough S."/>
            <person name="Mcghee T."/>
            <person name="Meldrim J."/>
            <person name="Meneus L."/>
            <person name="Mesirov J."/>
            <person name="Mihalev A."/>
            <person name="Mihova T."/>
            <person name="Mikkelsen T."/>
            <person name="Mlenga V."/>
            <person name="Moru K."/>
            <person name="Mozes J."/>
            <person name="Mulrain L."/>
            <person name="Munson G."/>
            <person name="Naylor J."/>
            <person name="Newes C."/>
            <person name="Nguyen C."/>
            <person name="Nguyen N."/>
            <person name="Nguyen T."/>
            <person name="Nicol R."/>
            <person name="Nielsen C."/>
            <person name="Nizzari M."/>
            <person name="Norbu C."/>
            <person name="Norbu N."/>
            <person name="O'donnell P."/>
            <person name="Okoawo O."/>
            <person name="O'leary S."/>
            <person name="Omotosho B."/>
            <person name="O'neill K."/>
            <person name="Osman S."/>
            <person name="Parker S."/>
            <person name="Perrin D."/>
            <person name="Phunkhang P."/>
            <person name="Piqani B."/>
            <person name="Purcell S."/>
            <person name="Rachupka T."/>
            <person name="Ramasamy U."/>
            <person name="Rameau R."/>
            <person name="Ray V."/>
            <person name="Raymond C."/>
            <person name="Retta R."/>
            <person name="Richardson S."/>
            <person name="Rise C."/>
            <person name="Rodriguez J."/>
            <person name="Rogers J."/>
            <person name="Rogov P."/>
            <person name="Rutman M."/>
            <person name="Schupbach R."/>
            <person name="Seaman C."/>
            <person name="Settipalli S."/>
            <person name="Sharpe T."/>
            <person name="Sheridan J."/>
            <person name="Sherpa N."/>
            <person name="Shi J."/>
            <person name="Smirnov S."/>
            <person name="Smith C."/>
            <person name="Sougnez C."/>
            <person name="Spencer B."/>
            <person name="Stalker J."/>
            <person name="Stange-thomann N."/>
            <person name="Stavropoulos S."/>
            <person name="Stetson K."/>
            <person name="Stone C."/>
            <person name="Stone S."/>
            <person name="Stubbs M."/>
            <person name="Talamas J."/>
            <person name="Tchuinga P."/>
            <person name="Tenzing P."/>
            <person name="Tesfaye S."/>
            <person name="Theodore J."/>
            <person name="Thoulutsang Y."/>
            <person name="Topham K."/>
            <person name="Towey S."/>
            <person name="Tsamla T."/>
            <person name="Tsomo N."/>
            <person name="Vallee D."/>
            <person name="Vassiliev H."/>
            <person name="Venkataraman V."/>
            <person name="Vinson J."/>
            <person name="Vo A."/>
            <person name="Wade C."/>
            <person name="Wang S."/>
            <person name="Wangchuk T."/>
            <person name="Wangdi T."/>
            <person name="Whittaker C."/>
            <person name="Wilkinson J."/>
            <person name="Wu Y."/>
            <person name="Wyman D."/>
            <person name="Yadav S."/>
            <person name="Yang S."/>
            <person name="Yang X."/>
            <person name="Yeager S."/>
            <person name="Yee E."/>
            <person name="Young G."/>
            <person name="Zainoun J."/>
            <person name="Zembeck L."/>
            <person name="Zimmer A."/>
            <person name="Zody M."/>
            <person name="Lander E."/>
        </authorList>
    </citation>
    <scope>NUCLEOTIDE SEQUENCE [LARGE SCALE GENOMIC DNA]</scope>
</reference>
<dbReference type="InterPro" id="IPR007122">
    <property type="entry name" value="Villin/Gelsolin"/>
</dbReference>
<evidence type="ECO:0000256" key="1">
    <source>
        <dbReference type="ARBA" id="ARBA00008418"/>
    </source>
</evidence>
<dbReference type="Proteomes" id="UP000007875">
    <property type="component" value="Unassembled WGS sequence"/>
</dbReference>
<dbReference type="Pfam" id="PF02209">
    <property type="entry name" value="VHP"/>
    <property type="match status" value="1"/>
</dbReference>
<evidence type="ECO:0000259" key="3">
    <source>
        <dbReference type="PROSITE" id="PS51089"/>
    </source>
</evidence>
<name>H2ZGQ0_CIOSA</name>
<dbReference type="SMART" id="SM00262">
    <property type="entry name" value="GEL"/>
    <property type="match status" value="3"/>
</dbReference>
<organism evidence="4 5">
    <name type="scientific">Ciona savignyi</name>
    <name type="common">Pacific transparent sea squirt</name>
    <dbReference type="NCBI Taxonomy" id="51511"/>
    <lineage>
        <taxon>Eukaryota</taxon>
        <taxon>Metazoa</taxon>
        <taxon>Chordata</taxon>
        <taxon>Tunicata</taxon>
        <taxon>Ascidiacea</taxon>
        <taxon>Phlebobranchia</taxon>
        <taxon>Cionidae</taxon>
        <taxon>Ciona</taxon>
    </lineage>
</organism>
<reference evidence="4" key="2">
    <citation type="submission" date="2025-08" db="UniProtKB">
        <authorList>
            <consortium name="Ensembl"/>
        </authorList>
    </citation>
    <scope>IDENTIFICATION</scope>
</reference>
<dbReference type="GO" id="GO:0051016">
    <property type="term" value="P:barbed-end actin filament capping"/>
    <property type="evidence" value="ECO:0007669"/>
    <property type="project" value="TreeGrafter"/>
</dbReference>
<dbReference type="GO" id="GO:0008154">
    <property type="term" value="P:actin polymerization or depolymerization"/>
    <property type="evidence" value="ECO:0007669"/>
    <property type="project" value="TreeGrafter"/>
</dbReference>
<evidence type="ECO:0000256" key="2">
    <source>
        <dbReference type="ARBA" id="ARBA00023203"/>
    </source>
</evidence>
<reference evidence="4" key="3">
    <citation type="submission" date="2025-09" db="UniProtKB">
        <authorList>
            <consortium name="Ensembl"/>
        </authorList>
    </citation>
    <scope>IDENTIFICATION</scope>
</reference>
<dbReference type="InterPro" id="IPR029006">
    <property type="entry name" value="ADF-H/Gelsolin-like_dom_sf"/>
</dbReference>
<dbReference type="GeneTree" id="ENSGT00940000168247"/>
<dbReference type="InterPro" id="IPR003128">
    <property type="entry name" value="Villin_headpiece"/>
</dbReference>
<dbReference type="PROSITE" id="PS51089">
    <property type="entry name" value="HP"/>
    <property type="match status" value="1"/>
</dbReference>
<dbReference type="GO" id="GO:0005737">
    <property type="term" value="C:cytoplasm"/>
    <property type="evidence" value="ECO:0007669"/>
    <property type="project" value="TreeGrafter"/>
</dbReference>
<dbReference type="PANTHER" id="PTHR11977">
    <property type="entry name" value="VILLIN"/>
    <property type="match status" value="1"/>
</dbReference>
<comment type="similarity">
    <text evidence="1">Belongs to the villin/gelsolin family.</text>
</comment>
<dbReference type="Gene3D" id="1.10.950.10">
    <property type="entry name" value="Villin headpiece domain"/>
    <property type="match status" value="1"/>
</dbReference>
<sequence length="822" mass="92998">QRSNVSKLEQQRLASRGGNFTSAALAGLAHKADFSKVNLKSTTQPAFTANDLQPWSEKMLLRVKGRRHVQTRLVDPCCASLNSGDAYLLITPTQLFAWFGEFANVIEKAKVQEIADYIIHKGDMGSKATSLTIIEETQSTHLKSKPFFTLIGGEGKIEPYGGDKEDEIYEVNSEAAIKSYKLKDEKLVPHSEAWGKLPSMRMLDTKDSYVFDFGGEMYIWQGKEVSFSDRQLAVRLARTLWDQGYDYSDIGFCPFGPISSASINLKGPRPEWGVICENLETALIQEKFEDWSNISREVGDREEVLKESSRGQLAYYPLILFKIIPYTSPPISPQCHNVWRGHGHIYDDDGRGLLVVTSAVDTWYATEKNMIKVEKPLHGVFHRSETYVVRWKYVVSSTGKWLASKSQPGVDLKAAANGRERTSYFLWAGRDSSVNEKGASALMATEIDKDGGAQITVHEGREPPAFVQCFNGGMTVVDGKIGKREGFYRWHTHYINHCQHISSPKMPCEFQSLRSRSSFILFNGRLAKIVVWHGVCSSKSTRELIMEAANKVMKETKAECLGFRSSCKNAELSVCEEGKENADFSEGMGRVRRTKYVSLLDTPDLTPSVPRAWHLLPSGDHFVAHELPPVLEYPSDENDKSEDVEIFPIIQEQLTELSKPALVLVDGAEGVFLWQSVGGEDMKGSGKRQFDISRRLAMETTINYCKEHRPNCTPMLINEKHEPMEFTNSFPVWLESKQKFSFEERRAKKPKPVAEVLGSLSRLTYSLEELRAPSLPEGVDPNHLETYLSTEDFEKLFQITKEEFYAMPPWKQHNLRKEKDLF</sequence>